<dbReference type="PANTHER" id="PTHR24287:SF1">
    <property type="entry name" value="P450, PUTATIVE (EUROFUNG)-RELATED"/>
    <property type="match status" value="1"/>
</dbReference>
<feature type="transmembrane region" description="Helical" evidence="10">
    <location>
        <begin position="47"/>
        <end position="68"/>
    </location>
</feature>
<evidence type="ECO:0000313" key="12">
    <source>
        <dbReference type="Proteomes" id="UP000230002"/>
    </source>
</evidence>
<dbReference type="InterPro" id="IPR001128">
    <property type="entry name" value="Cyt_P450"/>
</dbReference>
<evidence type="ECO:0000256" key="2">
    <source>
        <dbReference type="ARBA" id="ARBA00010617"/>
    </source>
</evidence>
<accession>A0A2G8ST85</accession>
<name>A0A2G8ST85_9APHY</name>
<protein>
    <submittedName>
        <fullName evidence="11">Cytochrome P450</fullName>
    </submittedName>
</protein>
<sequence>MPRSLASKLPPGLPYTLRRTVINLLPAASIIATAHFLRAFGDADAPTFLVALVAIASIPVAFAARVAYMNWSLPRRAARMGAVLPPHWDGNSFGNRDILQHVLDKYLKGYPGDGFWDKVDELGHLHSLSIFWDPRYLTTDVNVIKTVLATDFQSFEKGEFFKDTMNTVLGDGVFNADGELWKFHRSMTRPYFSRDRISHFEMFDRHAALKKMKERFRAGHALDFQDLVSCFIMDSVAEFFFGNCVYALKSDLPYAHNDPLAPRVAQQQNAAERFSAAFAAAQYLISMRSRVGWTWRLKELFHDVTKQPMAVVDEYLKPILQEAIRKNRHAIGKDGKAQQGESTEDETLLDHLVKYTDDPTVLHDETLNIMIAGRDTTAATLSFAVYLLCMYPDVFRRLRAEVMDHIGPTQMPTFDDIKSMKYLRAVINETMRLYPVVVAYAVFLMHRRKDYWGPDALYFDPDRFLDERLNKYFVGNPFIFLPFNAGPRICLGQQFAYNEMSFFLIRLMQHFSHMELDLDAQPPKVRPPSDWAGSEGQRGVEKILPRMYLTMYIEGGLWVKMTEAARAT</sequence>
<dbReference type="EMBL" id="AYKW01000001">
    <property type="protein sequence ID" value="PIL36942.1"/>
    <property type="molecule type" value="Genomic_DNA"/>
</dbReference>
<comment type="caution">
    <text evidence="11">The sequence shown here is derived from an EMBL/GenBank/DDBJ whole genome shotgun (WGS) entry which is preliminary data.</text>
</comment>
<keyword evidence="4 8" id="KW-0479">Metal-binding</keyword>
<evidence type="ECO:0000256" key="7">
    <source>
        <dbReference type="ARBA" id="ARBA00023033"/>
    </source>
</evidence>
<dbReference type="InterPro" id="IPR036396">
    <property type="entry name" value="Cyt_P450_sf"/>
</dbReference>
<keyword evidence="6 8" id="KW-0408">Iron</keyword>
<keyword evidence="10" id="KW-0812">Transmembrane</keyword>
<evidence type="ECO:0000256" key="6">
    <source>
        <dbReference type="ARBA" id="ARBA00023004"/>
    </source>
</evidence>
<dbReference type="SUPFAM" id="SSF48264">
    <property type="entry name" value="Cytochrome P450"/>
    <property type="match status" value="1"/>
</dbReference>
<dbReference type="InterPro" id="IPR017972">
    <property type="entry name" value="Cyt_P450_CS"/>
</dbReference>
<proteinExistence type="inferred from homology"/>
<dbReference type="OrthoDB" id="1470350at2759"/>
<dbReference type="PRINTS" id="PR00463">
    <property type="entry name" value="EP450I"/>
</dbReference>
<evidence type="ECO:0000256" key="8">
    <source>
        <dbReference type="PIRSR" id="PIRSR602401-1"/>
    </source>
</evidence>
<dbReference type="Pfam" id="PF00067">
    <property type="entry name" value="p450"/>
    <property type="match status" value="2"/>
</dbReference>
<dbReference type="STRING" id="1077348.A0A2G8ST85"/>
<evidence type="ECO:0000256" key="1">
    <source>
        <dbReference type="ARBA" id="ARBA00001971"/>
    </source>
</evidence>
<dbReference type="Proteomes" id="UP000230002">
    <property type="component" value="Unassembled WGS sequence"/>
</dbReference>
<evidence type="ECO:0000256" key="5">
    <source>
        <dbReference type="ARBA" id="ARBA00023002"/>
    </source>
</evidence>
<dbReference type="GO" id="GO:0004497">
    <property type="term" value="F:monooxygenase activity"/>
    <property type="evidence" value="ECO:0007669"/>
    <property type="project" value="UniProtKB-KW"/>
</dbReference>
<keyword evidence="5 9" id="KW-0560">Oxidoreductase</keyword>
<dbReference type="GO" id="GO:0020037">
    <property type="term" value="F:heme binding"/>
    <property type="evidence" value="ECO:0007669"/>
    <property type="project" value="InterPro"/>
</dbReference>
<keyword evidence="10" id="KW-1133">Transmembrane helix</keyword>
<evidence type="ECO:0000256" key="3">
    <source>
        <dbReference type="ARBA" id="ARBA00022617"/>
    </source>
</evidence>
<dbReference type="AlphaFoldDB" id="A0A2G8ST85"/>
<dbReference type="GO" id="GO:0016705">
    <property type="term" value="F:oxidoreductase activity, acting on paired donors, with incorporation or reduction of molecular oxygen"/>
    <property type="evidence" value="ECO:0007669"/>
    <property type="project" value="InterPro"/>
</dbReference>
<dbReference type="InterPro" id="IPR047146">
    <property type="entry name" value="Cyt_P450_E_CYP52_fungi"/>
</dbReference>
<dbReference type="PANTHER" id="PTHR24287">
    <property type="entry name" value="P450, PUTATIVE (EUROFUNG)-RELATED"/>
    <property type="match status" value="1"/>
</dbReference>
<feature type="transmembrane region" description="Helical" evidence="10">
    <location>
        <begin position="21"/>
        <end position="41"/>
    </location>
</feature>
<evidence type="ECO:0000256" key="9">
    <source>
        <dbReference type="RuleBase" id="RU000461"/>
    </source>
</evidence>
<evidence type="ECO:0000313" key="11">
    <source>
        <dbReference type="EMBL" id="PIL36942.1"/>
    </source>
</evidence>
<dbReference type="Gene3D" id="1.10.630.10">
    <property type="entry name" value="Cytochrome P450"/>
    <property type="match status" value="1"/>
</dbReference>
<organism evidence="11 12">
    <name type="scientific">Ganoderma sinense ZZ0214-1</name>
    <dbReference type="NCBI Taxonomy" id="1077348"/>
    <lineage>
        <taxon>Eukaryota</taxon>
        <taxon>Fungi</taxon>
        <taxon>Dikarya</taxon>
        <taxon>Basidiomycota</taxon>
        <taxon>Agaricomycotina</taxon>
        <taxon>Agaricomycetes</taxon>
        <taxon>Polyporales</taxon>
        <taxon>Polyporaceae</taxon>
        <taxon>Ganoderma</taxon>
    </lineage>
</organism>
<keyword evidence="3 8" id="KW-0349">Heme</keyword>
<reference evidence="11 12" key="1">
    <citation type="journal article" date="2015" name="Sci. Rep.">
        <title>Chromosome-level genome map provides insights into diverse defense mechanisms in the medicinal fungus Ganoderma sinense.</title>
        <authorList>
            <person name="Zhu Y."/>
            <person name="Xu J."/>
            <person name="Sun C."/>
            <person name="Zhou S."/>
            <person name="Xu H."/>
            <person name="Nelson D.R."/>
            <person name="Qian J."/>
            <person name="Song J."/>
            <person name="Luo H."/>
            <person name="Xiang L."/>
            <person name="Li Y."/>
            <person name="Xu Z."/>
            <person name="Ji A."/>
            <person name="Wang L."/>
            <person name="Lu S."/>
            <person name="Hayward A."/>
            <person name="Sun W."/>
            <person name="Li X."/>
            <person name="Schwartz D.C."/>
            <person name="Wang Y."/>
            <person name="Chen S."/>
        </authorList>
    </citation>
    <scope>NUCLEOTIDE SEQUENCE [LARGE SCALE GENOMIC DNA]</scope>
    <source>
        <strain evidence="11 12">ZZ0214-1</strain>
    </source>
</reference>
<dbReference type="GO" id="GO:0005506">
    <property type="term" value="F:iron ion binding"/>
    <property type="evidence" value="ECO:0007669"/>
    <property type="project" value="InterPro"/>
</dbReference>
<evidence type="ECO:0000256" key="4">
    <source>
        <dbReference type="ARBA" id="ARBA00022723"/>
    </source>
</evidence>
<feature type="binding site" description="axial binding residue" evidence="8">
    <location>
        <position position="490"/>
    </location>
    <ligand>
        <name>heme</name>
        <dbReference type="ChEBI" id="CHEBI:30413"/>
    </ligand>
    <ligandPart>
        <name>Fe</name>
        <dbReference type="ChEBI" id="CHEBI:18248"/>
    </ligandPart>
</feature>
<comment type="similarity">
    <text evidence="2 9">Belongs to the cytochrome P450 family.</text>
</comment>
<comment type="cofactor">
    <cofactor evidence="1 8">
        <name>heme</name>
        <dbReference type="ChEBI" id="CHEBI:30413"/>
    </cofactor>
</comment>
<dbReference type="InterPro" id="IPR002401">
    <property type="entry name" value="Cyt_P450_E_grp-I"/>
</dbReference>
<keyword evidence="12" id="KW-1185">Reference proteome</keyword>
<keyword evidence="7 9" id="KW-0503">Monooxygenase</keyword>
<keyword evidence="10" id="KW-0472">Membrane</keyword>
<evidence type="ECO:0000256" key="10">
    <source>
        <dbReference type="SAM" id="Phobius"/>
    </source>
</evidence>
<gene>
    <name evidence="11" type="ORF">GSI_00633</name>
</gene>
<dbReference type="PROSITE" id="PS00086">
    <property type="entry name" value="CYTOCHROME_P450"/>
    <property type="match status" value="1"/>
</dbReference>
<dbReference type="PRINTS" id="PR00385">
    <property type="entry name" value="P450"/>
</dbReference>